<dbReference type="CDD" id="cd08453">
    <property type="entry name" value="PBP2_IlvR"/>
    <property type="match status" value="1"/>
</dbReference>
<evidence type="ECO:0000256" key="2">
    <source>
        <dbReference type="ARBA" id="ARBA00023015"/>
    </source>
</evidence>
<dbReference type="PANTHER" id="PTHR30346">
    <property type="entry name" value="TRANSCRIPTIONAL DUAL REGULATOR HCAR-RELATED"/>
    <property type="match status" value="1"/>
</dbReference>
<evidence type="ECO:0000259" key="5">
    <source>
        <dbReference type="PROSITE" id="PS50931"/>
    </source>
</evidence>
<dbReference type="InterPro" id="IPR000847">
    <property type="entry name" value="LysR_HTH_N"/>
</dbReference>
<reference evidence="6 7" key="1">
    <citation type="submission" date="2017-01" db="EMBL/GenBank/DDBJ databases">
        <title>Whole-Genome Shotgun Sequencing of Two beta-Proteobacterial Species in Search of the Bulgecin Biosynthetic Cluster.</title>
        <authorList>
            <person name="Horsman M.E."/>
            <person name="Marous D.R."/>
            <person name="Li R."/>
            <person name="Oliver R.A."/>
            <person name="Byun B."/>
            <person name="Emrich S.J."/>
            <person name="Boggess B."/>
            <person name="Townsend C.A."/>
            <person name="Mobashery S."/>
        </authorList>
    </citation>
    <scope>NUCLEOTIDE SEQUENCE [LARGE SCALE GENOMIC DNA]</scope>
    <source>
        <strain evidence="6 7">ATCC 31433</strain>
    </source>
</reference>
<dbReference type="EMBL" id="MTZU01000033">
    <property type="protein sequence ID" value="PCE31915.1"/>
    <property type="molecule type" value="Genomic_DNA"/>
</dbReference>
<dbReference type="Gene3D" id="3.40.190.10">
    <property type="entry name" value="Periplasmic binding protein-like II"/>
    <property type="match status" value="2"/>
</dbReference>
<dbReference type="InterPro" id="IPR005119">
    <property type="entry name" value="LysR_subst-bd"/>
</dbReference>
<name>A0A2A4FFM2_9BURK</name>
<dbReference type="FunFam" id="1.10.10.10:FF:000001">
    <property type="entry name" value="LysR family transcriptional regulator"/>
    <property type="match status" value="1"/>
</dbReference>
<dbReference type="SUPFAM" id="SSF53850">
    <property type="entry name" value="Periplasmic binding protein-like II"/>
    <property type="match status" value="1"/>
</dbReference>
<evidence type="ECO:0000256" key="4">
    <source>
        <dbReference type="ARBA" id="ARBA00023163"/>
    </source>
</evidence>
<dbReference type="Gene3D" id="1.10.10.10">
    <property type="entry name" value="Winged helix-like DNA-binding domain superfamily/Winged helix DNA-binding domain"/>
    <property type="match status" value="1"/>
</dbReference>
<dbReference type="GeneID" id="69001781"/>
<evidence type="ECO:0000313" key="6">
    <source>
        <dbReference type="EMBL" id="PCE31915.1"/>
    </source>
</evidence>
<dbReference type="SUPFAM" id="SSF46785">
    <property type="entry name" value="Winged helix' DNA-binding domain"/>
    <property type="match status" value="1"/>
</dbReference>
<dbReference type="InterPro" id="IPR036390">
    <property type="entry name" value="WH_DNA-bd_sf"/>
</dbReference>
<dbReference type="Proteomes" id="UP000217994">
    <property type="component" value="Unassembled WGS sequence"/>
</dbReference>
<dbReference type="AlphaFoldDB" id="A0A2A4FFM2"/>
<keyword evidence="2" id="KW-0805">Transcription regulation</keyword>
<dbReference type="Pfam" id="PF03466">
    <property type="entry name" value="LysR_substrate"/>
    <property type="match status" value="1"/>
</dbReference>
<dbReference type="PROSITE" id="PS50931">
    <property type="entry name" value="HTH_LYSR"/>
    <property type="match status" value="1"/>
</dbReference>
<dbReference type="PRINTS" id="PR00039">
    <property type="entry name" value="HTHLYSR"/>
</dbReference>
<keyword evidence="4" id="KW-0804">Transcription</keyword>
<evidence type="ECO:0000313" key="7">
    <source>
        <dbReference type="Proteomes" id="UP000217994"/>
    </source>
</evidence>
<dbReference type="PANTHER" id="PTHR30346:SF28">
    <property type="entry name" value="HTH-TYPE TRANSCRIPTIONAL REGULATOR CYNR"/>
    <property type="match status" value="1"/>
</dbReference>
<dbReference type="GO" id="GO:0032993">
    <property type="term" value="C:protein-DNA complex"/>
    <property type="evidence" value="ECO:0007669"/>
    <property type="project" value="TreeGrafter"/>
</dbReference>
<dbReference type="GO" id="GO:0003677">
    <property type="term" value="F:DNA binding"/>
    <property type="evidence" value="ECO:0007669"/>
    <property type="project" value="UniProtKB-KW"/>
</dbReference>
<proteinExistence type="inferred from homology"/>
<accession>A0A2A4FFM2</accession>
<feature type="domain" description="HTH lysR-type" evidence="5">
    <location>
        <begin position="6"/>
        <end position="63"/>
    </location>
</feature>
<dbReference type="InterPro" id="IPR037412">
    <property type="entry name" value="IlvR_PBP2"/>
</dbReference>
<comment type="similarity">
    <text evidence="1">Belongs to the LysR transcriptional regulatory family.</text>
</comment>
<dbReference type="GO" id="GO:0003700">
    <property type="term" value="F:DNA-binding transcription factor activity"/>
    <property type="evidence" value="ECO:0007669"/>
    <property type="project" value="InterPro"/>
</dbReference>
<comment type="caution">
    <text evidence="6">The sequence shown here is derived from an EMBL/GenBank/DDBJ whole genome shotgun (WGS) entry which is preliminary data.</text>
</comment>
<evidence type="ECO:0000256" key="1">
    <source>
        <dbReference type="ARBA" id="ARBA00009437"/>
    </source>
</evidence>
<evidence type="ECO:0000256" key="3">
    <source>
        <dbReference type="ARBA" id="ARBA00023125"/>
    </source>
</evidence>
<dbReference type="RefSeq" id="WP_084904990.1">
    <property type="nucleotide sequence ID" value="NZ_CP020737.1"/>
</dbReference>
<dbReference type="Pfam" id="PF00126">
    <property type="entry name" value="HTH_1"/>
    <property type="match status" value="1"/>
</dbReference>
<organism evidence="6 7">
    <name type="scientific">Burkholderia ubonensis subsp. mesacidophila</name>
    <dbReference type="NCBI Taxonomy" id="265293"/>
    <lineage>
        <taxon>Bacteria</taxon>
        <taxon>Pseudomonadati</taxon>
        <taxon>Pseudomonadota</taxon>
        <taxon>Betaproteobacteria</taxon>
        <taxon>Burkholderiales</taxon>
        <taxon>Burkholderiaceae</taxon>
        <taxon>Burkholderia</taxon>
        <taxon>Burkholderia cepacia complex</taxon>
    </lineage>
</organism>
<gene>
    <name evidence="6" type="ORF">BZL54_13265</name>
</gene>
<sequence length="307" mass="32856">MPDLTPDLRQWRYFMTVAEERHFGRAAARLSMTQPPLSQAIRALEELLGVALFVRTKRSVALTAVGAALLPDVRKLLEAADALPPRAQSLARGETGSLALAFVSTADYGLLPSLLRAFGARYPQVRLQLEEATSDVQIEELAAGRIDAGLIIPPVPPRHAAELSYLPVVREPLVLAMPAAGAPADTPEDAPVRLADVAPLPLVIFPRRLAPGFYDIITGCYGAAGVTPRIGQEAIQMQTIVSLVSAGMGVALVPQSLRNLRRTGVVYRPLADVAPVVETGLVWRTGDVSPVLAGFIDIVRARAFVRA</sequence>
<protein>
    <submittedName>
        <fullName evidence="6">LysR family transcriptional regulator</fullName>
    </submittedName>
</protein>
<dbReference type="InterPro" id="IPR036388">
    <property type="entry name" value="WH-like_DNA-bd_sf"/>
</dbReference>
<keyword evidence="3" id="KW-0238">DNA-binding</keyword>